<keyword evidence="2" id="KW-1185">Reference proteome</keyword>
<reference evidence="1" key="3">
    <citation type="submission" date="2022-06" db="UniProtKB">
        <authorList>
            <consortium name="EnsemblPlants"/>
        </authorList>
    </citation>
    <scope>IDENTIFICATION</scope>
</reference>
<protein>
    <submittedName>
        <fullName evidence="1">Uncharacterized protein</fullName>
    </submittedName>
</protein>
<reference evidence="2" key="1">
    <citation type="journal article" date="2013" name="Nature">
        <title>Draft genome of the wheat A-genome progenitor Triticum urartu.</title>
        <authorList>
            <person name="Ling H.Q."/>
            <person name="Zhao S."/>
            <person name="Liu D."/>
            <person name="Wang J."/>
            <person name="Sun H."/>
            <person name="Zhang C."/>
            <person name="Fan H."/>
            <person name="Li D."/>
            <person name="Dong L."/>
            <person name="Tao Y."/>
            <person name="Gao C."/>
            <person name="Wu H."/>
            <person name="Li Y."/>
            <person name="Cui Y."/>
            <person name="Guo X."/>
            <person name="Zheng S."/>
            <person name="Wang B."/>
            <person name="Yu K."/>
            <person name="Liang Q."/>
            <person name="Yang W."/>
            <person name="Lou X."/>
            <person name="Chen J."/>
            <person name="Feng M."/>
            <person name="Jian J."/>
            <person name="Zhang X."/>
            <person name="Luo G."/>
            <person name="Jiang Y."/>
            <person name="Liu J."/>
            <person name="Wang Z."/>
            <person name="Sha Y."/>
            <person name="Zhang B."/>
            <person name="Wu H."/>
            <person name="Tang D."/>
            <person name="Shen Q."/>
            <person name="Xue P."/>
            <person name="Zou S."/>
            <person name="Wang X."/>
            <person name="Liu X."/>
            <person name="Wang F."/>
            <person name="Yang Y."/>
            <person name="An X."/>
            <person name="Dong Z."/>
            <person name="Zhang K."/>
            <person name="Zhang X."/>
            <person name="Luo M.C."/>
            <person name="Dvorak J."/>
            <person name="Tong Y."/>
            <person name="Wang J."/>
            <person name="Yang H."/>
            <person name="Li Z."/>
            <person name="Wang D."/>
            <person name="Zhang A."/>
            <person name="Wang J."/>
        </authorList>
    </citation>
    <scope>NUCLEOTIDE SEQUENCE</scope>
    <source>
        <strain evidence="2">cv. G1812</strain>
    </source>
</reference>
<evidence type="ECO:0000313" key="1">
    <source>
        <dbReference type="EnsemblPlants" id="TuG1812G0700005410.01.T01"/>
    </source>
</evidence>
<proteinExistence type="predicted"/>
<dbReference type="Gramene" id="TuG1812G0700005410.01.T01">
    <property type="protein sequence ID" value="TuG1812G0700005410.01.T01"/>
    <property type="gene ID" value="TuG1812G0700005410.01"/>
</dbReference>
<sequence>MELTFAGEDKFGCPCTFGGGLAAPPLLHEQALSAVAPSLLLSGRHGVEPLKHSNGAHIGILPLPFVGLPIHPLKIYSIKYVDLFILSAQEATHFGSEQYIIL</sequence>
<dbReference type="AlphaFoldDB" id="A0A8R7R3Z6"/>
<accession>A0A8R7R3Z6</accession>
<reference evidence="1" key="2">
    <citation type="submission" date="2018-03" db="EMBL/GenBank/DDBJ databases">
        <title>The Triticum urartu genome reveals the dynamic nature of wheat genome evolution.</title>
        <authorList>
            <person name="Ling H."/>
            <person name="Ma B."/>
            <person name="Shi X."/>
            <person name="Liu H."/>
            <person name="Dong L."/>
            <person name="Sun H."/>
            <person name="Cao Y."/>
            <person name="Gao Q."/>
            <person name="Zheng S."/>
            <person name="Li Y."/>
            <person name="Yu Y."/>
            <person name="Du H."/>
            <person name="Qi M."/>
            <person name="Li Y."/>
            <person name="Yu H."/>
            <person name="Cui Y."/>
            <person name="Wang N."/>
            <person name="Chen C."/>
            <person name="Wu H."/>
            <person name="Zhao Y."/>
            <person name="Zhang J."/>
            <person name="Li Y."/>
            <person name="Zhou W."/>
            <person name="Zhang B."/>
            <person name="Hu W."/>
            <person name="Eijk M."/>
            <person name="Tang J."/>
            <person name="Witsenboer H."/>
            <person name="Zhao S."/>
            <person name="Li Z."/>
            <person name="Zhang A."/>
            <person name="Wang D."/>
            <person name="Liang C."/>
        </authorList>
    </citation>
    <scope>NUCLEOTIDE SEQUENCE [LARGE SCALE GENOMIC DNA]</scope>
    <source>
        <strain evidence="1">cv. G1812</strain>
    </source>
</reference>
<dbReference type="Proteomes" id="UP000015106">
    <property type="component" value="Chromosome 7"/>
</dbReference>
<evidence type="ECO:0000313" key="2">
    <source>
        <dbReference type="Proteomes" id="UP000015106"/>
    </source>
</evidence>
<name>A0A8R7R3Z6_TRIUA</name>
<organism evidence="1 2">
    <name type="scientific">Triticum urartu</name>
    <name type="common">Red wild einkorn</name>
    <name type="synonym">Crithodium urartu</name>
    <dbReference type="NCBI Taxonomy" id="4572"/>
    <lineage>
        <taxon>Eukaryota</taxon>
        <taxon>Viridiplantae</taxon>
        <taxon>Streptophyta</taxon>
        <taxon>Embryophyta</taxon>
        <taxon>Tracheophyta</taxon>
        <taxon>Spermatophyta</taxon>
        <taxon>Magnoliopsida</taxon>
        <taxon>Liliopsida</taxon>
        <taxon>Poales</taxon>
        <taxon>Poaceae</taxon>
        <taxon>BOP clade</taxon>
        <taxon>Pooideae</taxon>
        <taxon>Triticodae</taxon>
        <taxon>Triticeae</taxon>
        <taxon>Triticinae</taxon>
        <taxon>Triticum</taxon>
    </lineage>
</organism>
<dbReference type="EnsemblPlants" id="TuG1812G0700005410.01.T01">
    <property type="protein sequence ID" value="TuG1812G0700005410.01.T01"/>
    <property type="gene ID" value="TuG1812G0700005410.01"/>
</dbReference>